<dbReference type="Proteomes" id="UP000199527">
    <property type="component" value="Unassembled WGS sequence"/>
</dbReference>
<evidence type="ECO:0000256" key="4">
    <source>
        <dbReference type="ARBA" id="ARBA00023136"/>
    </source>
</evidence>
<dbReference type="GO" id="GO:0016020">
    <property type="term" value="C:membrane"/>
    <property type="evidence" value="ECO:0007669"/>
    <property type="project" value="UniProtKB-SubCell"/>
</dbReference>
<protein>
    <submittedName>
        <fullName evidence="7">EamA domain-containing membrane protein RarD</fullName>
    </submittedName>
</protein>
<evidence type="ECO:0000256" key="1">
    <source>
        <dbReference type="ARBA" id="ARBA00004141"/>
    </source>
</evidence>
<feature type="transmembrane region" description="Helical" evidence="5">
    <location>
        <begin position="52"/>
        <end position="71"/>
    </location>
</feature>
<feature type="transmembrane region" description="Helical" evidence="5">
    <location>
        <begin position="138"/>
        <end position="159"/>
    </location>
</feature>
<dbReference type="Pfam" id="PF00892">
    <property type="entry name" value="EamA"/>
    <property type="match status" value="2"/>
</dbReference>
<feature type="transmembrane region" description="Helical" evidence="5">
    <location>
        <begin position="115"/>
        <end position="131"/>
    </location>
</feature>
<name>A0A1G8XJ77_9GAMM</name>
<feature type="domain" description="EamA" evidence="6">
    <location>
        <begin position="169"/>
        <end position="298"/>
    </location>
</feature>
<evidence type="ECO:0000256" key="3">
    <source>
        <dbReference type="ARBA" id="ARBA00022989"/>
    </source>
</evidence>
<keyword evidence="2 5" id="KW-0812">Transmembrane</keyword>
<feature type="transmembrane region" description="Helical" evidence="5">
    <location>
        <begin position="256"/>
        <end position="275"/>
    </location>
</feature>
<feature type="transmembrane region" description="Helical" evidence="5">
    <location>
        <begin position="165"/>
        <end position="187"/>
    </location>
</feature>
<gene>
    <name evidence="7" type="ORF">SAMN04488540_11554</name>
</gene>
<accession>A0A1G8XJ77</accession>
<organism evidence="7 8">
    <name type="scientific">Ferrimonas sediminum</name>
    <dbReference type="NCBI Taxonomy" id="718193"/>
    <lineage>
        <taxon>Bacteria</taxon>
        <taxon>Pseudomonadati</taxon>
        <taxon>Pseudomonadota</taxon>
        <taxon>Gammaproteobacteria</taxon>
        <taxon>Alteromonadales</taxon>
        <taxon>Ferrimonadaceae</taxon>
        <taxon>Ferrimonas</taxon>
    </lineage>
</organism>
<feature type="transmembrane region" description="Helical" evidence="5">
    <location>
        <begin position="199"/>
        <end position="219"/>
    </location>
</feature>
<sequence length="304" mass="32076">MAIIASLPPSSDAAMPTRSTPTLSLYYALLSALGFALMTACVKLTSAQGIPVLEIVAARALVSLILSYLDIRSKGLSVLGQHRGLLLARGLVGTLALMCVYYAVTTLPLAEATLLQYLHPVFTAALAWYFLGERVHRFTLICILLSLCGLGAMLVPGLASADQALPWFSVAIALLGACGSAVAYILVKTLSGKEDSSVIILYFPLVALPVSLLLLGDQLVMPDPATLGLLLLVGVFTQMGQVGLTKALQGEVANKVVAYSYVQILFSILLGWLVFAEIPALWTLVGGGLILAGALFNLMSRRQG</sequence>
<feature type="domain" description="EamA" evidence="6">
    <location>
        <begin position="25"/>
        <end position="151"/>
    </location>
</feature>
<dbReference type="PANTHER" id="PTHR22911:SF6">
    <property type="entry name" value="SOLUTE CARRIER FAMILY 35 MEMBER G1"/>
    <property type="match status" value="1"/>
</dbReference>
<comment type="subcellular location">
    <subcellularLocation>
        <location evidence="1">Membrane</location>
        <topology evidence="1">Multi-pass membrane protein</topology>
    </subcellularLocation>
</comment>
<dbReference type="InterPro" id="IPR037185">
    <property type="entry name" value="EmrE-like"/>
</dbReference>
<keyword evidence="3 5" id="KW-1133">Transmembrane helix</keyword>
<feature type="transmembrane region" description="Helical" evidence="5">
    <location>
        <begin position="25"/>
        <end position="46"/>
    </location>
</feature>
<evidence type="ECO:0000256" key="2">
    <source>
        <dbReference type="ARBA" id="ARBA00022692"/>
    </source>
</evidence>
<evidence type="ECO:0000313" key="7">
    <source>
        <dbReference type="EMBL" id="SDJ90601.1"/>
    </source>
</evidence>
<proteinExistence type="predicted"/>
<evidence type="ECO:0000259" key="6">
    <source>
        <dbReference type="Pfam" id="PF00892"/>
    </source>
</evidence>
<evidence type="ECO:0000313" key="8">
    <source>
        <dbReference type="Proteomes" id="UP000199527"/>
    </source>
</evidence>
<feature type="transmembrane region" description="Helical" evidence="5">
    <location>
        <begin position="83"/>
        <end position="103"/>
    </location>
</feature>
<dbReference type="SUPFAM" id="SSF103481">
    <property type="entry name" value="Multidrug resistance efflux transporter EmrE"/>
    <property type="match status" value="2"/>
</dbReference>
<keyword evidence="4 5" id="KW-0472">Membrane</keyword>
<feature type="transmembrane region" description="Helical" evidence="5">
    <location>
        <begin position="225"/>
        <end position="244"/>
    </location>
</feature>
<keyword evidence="8" id="KW-1185">Reference proteome</keyword>
<feature type="transmembrane region" description="Helical" evidence="5">
    <location>
        <begin position="281"/>
        <end position="299"/>
    </location>
</feature>
<dbReference type="InterPro" id="IPR000620">
    <property type="entry name" value="EamA_dom"/>
</dbReference>
<evidence type="ECO:0000256" key="5">
    <source>
        <dbReference type="SAM" id="Phobius"/>
    </source>
</evidence>
<dbReference type="PANTHER" id="PTHR22911">
    <property type="entry name" value="ACYL-MALONYL CONDENSING ENZYME-RELATED"/>
    <property type="match status" value="1"/>
</dbReference>
<reference evidence="8" key="1">
    <citation type="submission" date="2016-10" db="EMBL/GenBank/DDBJ databases">
        <authorList>
            <person name="Varghese N."/>
            <person name="Submissions S."/>
        </authorList>
    </citation>
    <scope>NUCLEOTIDE SEQUENCE [LARGE SCALE GENOMIC DNA]</scope>
    <source>
        <strain evidence="8">DSM 23317</strain>
    </source>
</reference>
<dbReference type="EMBL" id="FNEM01000015">
    <property type="protein sequence ID" value="SDJ90601.1"/>
    <property type="molecule type" value="Genomic_DNA"/>
</dbReference>
<dbReference type="AlphaFoldDB" id="A0A1G8XJ77"/>